<organism evidence="1 2">
    <name type="scientific">Tolumonas auensis (strain DSM 9187 / NBRC 110442 / TA 4)</name>
    <dbReference type="NCBI Taxonomy" id="595494"/>
    <lineage>
        <taxon>Bacteria</taxon>
        <taxon>Pseudomonadati</taxon>
        <taxon>Pseudomonadota</taxon>
        <taxon>Gammaproteobacteria</taxon>
        <taxon>Aeromonadales</taxon>
        <taxon>Aeromonadaceae</taxon>
        <taxon>Tolumonas</taxon>
    </lineage>
</organism>
<gene>
    <name evidence="1" type="ordered locus">Tola_1056</name>
</gene>
<name>C4LCW9_TOLAT</name>
<accession>C4LCW9</accession>
<dbReference type="HOGENOM" id="CLU_2774692_0_0_6"/>
<evidence type="ECO:0000313" key="1">
    <source>
        <dbReference type="EMBL" id="ACQ92683.1"/>
    </source>
</evidence>
<dbReference type="EMBL" id="CP001616">
    <property type="protein sequence ID" value="ACQ92683.1"/>
    <property type="molecule type" value="Genomic_DNA"/>
</dbReference>
<dbReference type="Proteomes" id="UP000009073">
    <property type="component" value="Chromosome"/>
</dbReference>
<evidence type="ECO:0000313" key="2">
    <source>
        <dbReference type="Proteomes" id="UP000009073"/>
    </source>
</evidence>
<proteinExistence type="predicted"/>
<keyword evidence="2" id="KW-1185">Reference proteome</keyword>
<dbReference type="AlphaFoldDB" id="C4LCW9"/>
<dbReference type="STRING" id="595494.Tola_1056"/>
<reference evidence="1 2" key="2">
    <citation type="journal article" date="2011" name="Stand. Genomic Sci.">
        <title>Complete genome sequence of Tolumonas auensis type strain (TA 4).</title>
        <authorList>
            <person name="Chertkov O."/>
            <person name="Copeland A."/>
            <person name="Lucas S."/>
            <person name="Lapidus A."/>
            <person name="Berry K.W."/>
            <person name="Detter J.C."/>
            <person name="Del Rio T.G."/>
            <person name="Hammon N."/>
            <person name="Dalin E."/>
            <person name="Tice H."/>
            <person name="Pitluck S."/>
            <person name="Richardson P."/>
            <person name="Bruce D."/>
            <person name="Goodwin L."/>
            <person name="Han C."/>
            <person name="Tapia R."/>
            <person name="Saunders E."/>
            <person name="Schmutz J."/>
            <person name="Brettin T."/>
            <person name="Larimer F."/>
            <person name="Land M."/>
            <person name="Hauser L."/>
            <person name="Spring S."/>
            <person name="Rohde M."/>
            <person name="Kyrpides N.C."/>
            <person name="Ivanova N."/>
            <person name="Goker M."/>
            <person name="Beller H.R."/>
            <person name="Klenk H.P."/>
            <person name="Woyke T."/>
        </authorList>
    </citation>
    <scope>NUCLEOTIDE SEQUENCE [LARGE SCALE GENOMIC DNA]</scope>
    <source>
        <strain evidence="2">DSM 9187 / TA4</strain>
    </source>
</reference>
<dbReference type="KEGG" id="tau:Tola_1056"/>
<sequence length="69" mass="7972">MKWYVTYECITNNQKFTDTFLIENDNEPTQIDQLVLNQAMQHSIKFCAEGVGSIRILSISLSQDAPQQY</sequence>
<dbReference type="RefSeq" id="WP_012729282.1">
    <property type="nucleotide sequence ID" value="NC_012691.1"/>
</dbReference>
<protein>
    <submittedName>
        <fullName evidence="1">Uncharacterized protein</fullName>
    </submittedName>
</protein>
<reference evidence="2" key="1">
    <citation type="submission" date="2009-05" db="EMBL/GenBank/DDBJ databases">
        <title>Complete sequence of Tolumonas auensis DSM 9187.</title>
        <authorList>
            <consortium name="US DOE Joint Genome Institute"/>
            <person name="Lucas S."/>
            <person name="Copeland A."/>
            <person name="Lapidus A."/>
            <person name="Glavina del Rio T."/>
            <person name="Tice H."/>
            <person name="Bruce D."/>
            <person name="Goodwin L."/>
            <person name="Pitluck S."/>
            <person name="Chertkov O."/>
            <person name="Brettin T."/>
            <person name="Detter J.C."/>
            <person name="Han C."/>
            <person name="Larimer F."/>
            <person name="Land M."/>
            <person name="Hauser L."/>
            <person name="Kyrpides N."/>
            <person name="Mikhailova N."/>
            <person name="Spring S."/>
            <person name="Beller H."/>
        </authorList>
    </citation>
    <scope>NUCLEOTIDE SEQUENCE [LARGE SCALE GENOMIC DNA]</scope>
    <source>
        <strain evidence="2">DSM 9187 / TA4</strain>
    </source>
</reference>